<feature type="domain" description="DUF8136" evidence="1">
    <location>
        <begin position="20"/>
        <end position="80"/>
    </location>
</feature>
<evidence type="ECO:0000259" key="1">
    <source>
        <dbReference type="Pfam" id="PF26457"/>
    </source>
</evidence>
<evidence type="ECO:0000313" key="2">
    <source>
        <dbReference type="EMBL" id="RQG97653.1"/>
    </source>
</evidence>
<comment type="caution">
    <text evidence="2">The sequence shown here is derived from an EMBL/GenBank/DDBJ whole genome shotgun (WGS) entry which is preliminary data.</text>
</comment>
<accession>A0A3N6M2L5</accession>
<dbReference type="RefSeq" id="WP_124193631.1">
    <property type="nucleotide sequence ID" value="NZ_REGA01000001.1"/>
</dbReference>
<name>A0A3N6M2L5_NATCH</name>
<reference evidence="2 3" key="1">
    <citation type="submission" date="2018-10" db="EMBL/GenBank/DDBJ databases">
        <title>Natrarchaeobius chitinivorans gen. nov., sp. nov., and Natrarchaeobius haloalkaliphilus sp. nov., alkaliphilic, chitin-utilizing haloarchaea from hypersaline alkaline lakes.</title>
        <authorList>
            <person name="Sorokin D.Y."/>
            <person name="Elcheninov A.G."/>
            <person name="Kostrikina N.A."/>
            <person name="Bale N.J."/>
            <person name="Sinninghe Damste J.S."/>
            <person name="Khijniak T.V."/>
            <person name="Kublanov I.V."/>
            <person name="Toshchakov S.V."/>
        </authorList>
    </citation>
    <scope>NUCLEOTIDE SEQUENCE [LARGE SCALE GENOMIC DNA]</scope>
    <source>
        <strain evidence="2 3">AArcht4T</strain>
    </source>
</reference>
<gene>
    <name evidence="2" type="ORF">EA473_00020</name>
</gene>
<dbReference type="Proteomes" id="UP000282323">
    <property type="component" value="Unassembled WGS sequence"/>
</dbReference>
<dbReference type="AlphaFoldDB" id="A0A3N6M2L5"/>
<sequence length="86" mass="9778">MSTSTHSADRSDREAVLDRLAETIEATHQRIDPAEATSPDEQKLQIKWIRTLGYLSGQYRKLLNDEELDEMAAELELLHDDGGHDE</sequence>
<dbReference type="Pfam" id="PF26457">
    <property type="entry name" value="DUF8136"/>
    <property type="match status" value="1"/>
</dbReference>
<dbReference type="OrthoDB" id="205974at2157"/>
<dbReference type="EMBL" id="REGA01000001">
    <property type="protein sequence ID" value="RQG97653.1"/>
    <property type="molecule type" value="Genomic_DNA"/>
</dbReference>
<organism evidence="2 3">
    <name type="scientific">Natrarchaeobius chitinivorans</name>
    <dbReference type="NCBI Taxonomy" id="1679083"/>
    <lineage>
        <taxon>Archaea</taxon>
        <taxon>Methanobacteriati</taxon>
        <taxon>Methanobacteriota</taxon>
        <taxon>Stenosarchaea group</taxon>
        <taxon>Halobacteria</taxon>
        <taxon>Halobacteriales</taxon>
        <taxon>Natrialbaceae</taxon>
        <taxon>Natrarchaeobius</taxon>
    </lineage>
</organism>
<proteinExistence type="predicted"/>
<dbReference type="InterPro" id="IPR058449">
    <property type="entry name" value="DUF8136"/>
</dbReference>
<evidence type="ECO:0000313" key="3">
    <source>
        <dbReference type="Proteomes" id="UP000282323"/>
    </source>
</evidence>
<protein>
    <recommendedName>
        <fullName evidence="1">DUF8136 domain-containing protein</fullName>
    </recommendedName>
</protein>
<keyword evidence="3" id="KW-1185">Reference proteome</keyword>